<evidence type="ECO:0000259" key="8">
    <source>
        <dbReference type="PROSITE" id="PS50112"/>
    </source>
</evidence>
<dbReference type="SMART" id="SM00091">
    <property type="entry name" value="PAS"/>
    <property type="match status" value="1"/>
</dbReference>
<dbReference type="InterPro" id="IPR027417">
    <property type="entry name" value="P-loop_NTPase"/>
</dbReference>
<dbReference type="SMART" id="SM00382">
    <property type="entry name" value="AAA"/>
    <property type="match status" value="1"/>
</dbReference>
<keyword evidence="5" id="KW-0804">Transcription</keyword>
<dbReference type="PROSITE" id="PS50113">
    <property type="entry name" value="PAC"/>
    <property type="match status" value="1"/>
</dbReference>
<evidence type="ECO:0000313" key="10">
    <source>
        <dbReference type="EMBL" id="PWW31401.1"/>
    </source>
</evidence>
<evidence type="ECO:0000256" key="1">
    <source>
        <dbReference type="ARBA" id="ARBA00022741"/>
    </source>
</evidence>
<dbReference type="InterPro" id="IPR025944">
    <property type="entry name" value="Sigma_54_int_dom_CS"/>
</dbReference>
<comment type="caution">
    <text evidence="10">The sequence shown here is derived from an EMBL/GenBank/DDBJ whole genome shotgun (WGS) entry which is preliminary data.</text>
</comment>
<dbReference type="InterPro" id="IPR058031">
    <property type="entry name" value="AAA_lid_NorR"/>
</dbReference>
<protein>
    <recommendedName>
        <fullName evidence="6">HTH-type transcriptional regulatory protein TyrR</fullName>
    </recommendedName>
</protein>
<dbReference type="AlphaFoldDB" id="A0A2V3A3V2"/>
<dbReference type="PANTHER" id="PTHR32071:SF57">
    <property type="entry name" value="C4-DICARBOXYLATE TRANSPORT TRANSCRIPTIONAL REGULATORY PROTEIN DCTD"/>
    <property type="match status" value="1"/>
</dbReference>
<dbReference type="NCBIfam" id="TIGR00229">
    <property type="entry name" value="sensory_box"/>
    <property type="match status" value="1"/>
</dbReference>
<dbReference type="Pfam" id="PF00158">
    <property type="entry name" value="Sigma54_activat"/>
    <property type="match status" value="1"/>
</dbReference>
<keyword evidence="4" id="KW-0805">Transcription regulation</keyword>
<dbReference type="GO" id="GO:0006355">
    <property type="term" value="P:regulation of DNA-templated transcription"/>
    <property type="evidence" value="ECO:0007669"/>
    <property type="project" value="InterPro"/>
</dbReference>
<dbReference type="Gene3D" id="1.10.8.60">
    <property type="match status" value="1"/>
</dbReference>
<accession>A0A2V3A3V2</accession>
<dbReference type="OrthoDB" id="9771372at2"/>
<evidence type="ECO:0000256" key="2">
    <source>
        <dbReference type="ARBA" id="ARBA00022797"/>
    </source>
</evidence>
<dbReference type="EMBL" id="QGTW01000002">
    <property type="protein sequence ID" value="PWW31401.1"/>
    <property type="molecule type" value="Genomic_DNA"/>
</dbReference>
<dbReference type="InterPro" id="IPR000014">
    <property type="entry name" value="PAS"/>
</dbReference>
<dbReference type="GO" id="GO:0005524">
    <property type="term" value="F:ATP binding"/>
    <property type="evidence" value="ECO:0007669"/>
    <property type="project" value="UniProtKB-KW"/>
</dbReference>
<dbReference type="CDD" id="cd00009">
    <property type="entry name" value="AAA"/>
    <property type="match status" value="1"/>
</dbReference>
<proteinExistence type="predicted"/>
<dbReference type="InterPro" id="IPR035965">
    <property type="entry name" value="PAS-like_dom_sf"/>
</dbReference>
<evidence type="ECO:0000256" key="3">
    <source>
        <dbReference type="ARBA" id="ARBA00022840"/>
    </source>
</evidence>
<dbReference type="Gene3D" id="1.10.10.60">
    <property type="entry name" value="Homeodomain-like"/>
    <property type="match status" value="1"/>
</dbReference>
<evidence type="ECO:0000259" key="9">
    <source>
        <dbReference type="PROSITE" id="PS50113"/>
    </source>
</evidence>
<keyword evidence="1" id="KW-0547">Nucleotide-binding</keyword>
<dbReference type="Proteomes" id="UP000247150">
    <property type="component" value="Unassembled WGS sequence"/>
</dbReference>
<dbReference type="InterPro" id="IPR030828">
    <property type="entry name" value="HTH_TyrR"/>
</dbReference>
<dbReference type="SUPFAM" id="SSF52540">
    <property type="entry name" value="P-loop containing nucleoside triphosphate hydrolases"/>
    <property type="match status" value="1"/>
</dbReference>
<dbReference type="PROSITE" id="PS00675">
    <property type="entry name" value="SIGMA54_INTERACT_1"/>
    <property type="match status" value="1"/>
</dbReference>
<feature type="domain" description="PAS" evidence="8">
    <location>
        <begin position="12"/>
        <end position="63"/>
    </location>
</feature>
<dbReference type="InterPro" id="IPR025662">
    <property type="entry name" value="Sigma_54_int_dom_ATP-bd_1"/>
</dbReference>
<keyword evidence="3" id="KW-0067">ATP-binding</keyword>
<dbReference type="InterPro" id="IPR000700">
    <property type="entry name" value="PAS-assoc_C"/>
</dbReference>
<feature type="domain" description="PAC" evidence="9">
    <location>
        <begin position="79"/>
        <end position="131"/>
    </location>
</feature>
<dbReference type="PROSITE" id="PS50112">
    <property type="entry name" value="PAS"/>
    <property type="match status" value="1"/>
</dbReference>
<organism evidence="10 11">
    <name type="scientific">Cytobacillus oceanisediminis</name>
    <dbReference type="NCBI Taxonomy" id="665099"/>
    <lineage>
        <taxon>Bacteria</taxon>
        <taxon>Bacillati</taxon>
        <taxon>Bacillota</taxon>
        <taxon>Bacilli</taxon>
        <taxon>Bacillales</taxon>
        <taxon>Bacillaceae</taxon>
        <taxon>Cytobacillus</taxon>
    </lineage>
</organism>
<keyword evidence="2" id="KW-0058">Aromatic hydrocarbons catabolism</keyword>
<evidence type="ECO:0000256" key="5">
    <source>
        <dbReference type="ARBA" id="ARBA00023163"/>
    </source>
</evidence>
<evidence type="ECO:0000259" key="7">
    <source>
        <dbReference type="PROSITE" id="PS50045"/>
    </source>
</evidence>
<dbReference type="Pfam" id="PF13426">
    <property type="entry name" value="PAS_9"/>
    <property type="match status" value="1"/>
</dbReference>
<dbReference type="RefSeq" id="WP_110063932.1">
    <property type="nucleotide sequence ID" value="NZ_QGTW01000002.1"/>
</dbReference>
<dbReference type="InterPro" id="IPR002078">
    <property type="entry name" value="Sigma_54_int"/>
</dbReference>
<dbReference type="InterPro" id="IPR009057">
    <property type="entry name" value="Homeodomain-like_sf"/>
</dbReference>
<dbReference type="InterPro" id="IPR003593">
    <property type="entry name" value="AAA+_ATPase"/>
</dbReference>
<evidence type="ECO:0000256" key="4">
    <source>
        <dbReference type="ARBA" id="ARBA00023015"/>
    </source>
</evidence>
<reference evidence="10 11" key="1">
    <citation type="submission" date="2018-05" db="EMBL/GenBank/DDBJ databases">
        <title>Freshwater and sediment microbial communities from various areas in North America, analyzing microbe dynamics in response to fracking.</title>
        <authorList>
            <person name="Lamendella R."/>
        </authorList>
    </citation>
    <scope>NUCLEOTIDE SEQUENCE [LARGE SCALE GENOMIC DNA]</scope>
    <source>
        <strain evidence="10 11">15_TX</strain>
    </source>
</reference>
<sequence length="464" mass="52628">MESNQLELYKEAFEDLNSILDTSFGAITITDGKGVFTRISKSCERMFGVPESEIIGKSAFLLEKQGLFSTSVTCEVIRRNQRVTIIQKTAANKTVLVTGTPIFNKKKKIEKIINISKDITETKKLAADLKRLQTEHEWLKQELMKRTRLERGKVASESPEMKRIIDLVHHIANMDAIVLLLGETGVGKGFMANMIHSISDCKDMPFISINCGAIPESLLESELFGYEKGAFTGASKEGKKGLFETAGNGTVFLDEVGDMPVSLQVKLLHVLDERKVRRIGGSSSFKVNCRIIAATNKDLKELVKSGEFREDLFYRLNVVPITIPALRERKEDLLPLANMFLEKLNTKYKMKKIFSEEAIKALYDYQYPGNIRELENMIERLVINTMGDTIEAEKIYEITEPFQSNSNHQEIIPLKEAVEQLERKLLLSAFQKYKTTRRVAKALKIDQSTVVKKAKKLKLEVHDR</sequence>
<dbReference type="PROSITE" id="PS50045">
    <property type="entry name" value="SIGMA54_INTERACT_4"/>
    <property type="match status" value="1"/>
</dbReference>
<evidence type="ECO:0000256" key="6">
    <source>
        <dbReference type="ARBA" id="ARBA00029500"/>
    </source>
</evidence>
<dbReference type="CDD" id="cd00130">
    <property type="entry name" value="PAS"/>
    <property type="match status" value="1"/>
</dbReference>
<dbReference type="FunFam" id="3.40.50.300:FF:000006">
    <property type="entry name" value="DNA-binding transcriptional regulator NtrC"/>
    <property type="match status" value="1"/>
</dbReference>
<feature type="domain" description="Sigma-54 factor interaction" evidence="7">
    <location>
        <begin position="154"/>
        <end position="383"/>
    </location>
</feature>
<dbReference type="PANTHER" id="PTHR32071">
    <property type="entry name" value="TRANSCRIPTIONAL REGULATORY PROTEIN"/>
    <property type="match status" value="1"/>
</dbReference>
<dbReference type="PROSITE" id="PS00688">
    <property type="entry name" value="SIGMA54_INTERACT_3"/>
    <property type="match status" value="1"/>
</dbReference>
<dbReference type="Gene3D" id="3.40.50.300">
    <property type="entry name" value="P-loop containing nucleotide triphosphate hydrolases"/>
    <property type="match status" value="1"/>
</dbReference>
<dbReference type="SUPFAM" id="SSF46689">
    <property type="entry name" value="Homeodomain-like"/>
    <property type="match status" value="1"/>
</dbReference>
<dbReference type="Pfam" id="PF18024">
    <property type="entry name" value="HTH_50"/>
    <property type="match status" value="1"/>
</dbReference>
<dbReference type="Gene3D" id="3.30.450.20">
    <property type="entry name" value="PAS domain"/>
    <property type="match status" value="1"/>
</dbReference>
<dbReference type="Pfam" id="PF25601">
    <property type="entry name" value="AAA_lid_14"/>
    <property type="match status" value="1"/>
</dbReference>
<evidence type="ECO:0000313" key="11">
    <source>
        <dbReference type="Proteomes" id="UP000247150"/>
    </source>
</evidence>
<dbReference type="GO" id="GO:0003677">
    <property type="term" value="F:DNA binding"/>
    <property type="evidence" value="ECO:0007669"/>
    <property type="project" value="UniProtKB-KW"/>
</dbReference>
<name>A0A2V3A3V2_9BACI</name>
<gene>
    <name evidence="10" type="ORF">DFO73_102398</name>
</gene>
<dbReference type="SUPFAM" id="SSF55785">
    <property type="entry name" value="PYP-like sensor domain (PAS domain)"/>
    <property type="match status" value="1"/>
</dbReference>